<gene>
    <name evidence="2" type="ORF">GBZ86_16485</name>
</gene>
<evidence type="ECO:0000256" key="1">
    <source>
        <dbReference type="SAM" id="Phobius"/>
    </source>
</evidence>
<dbReference type="Proteomes" id="UP000430345">
    <property type="component" value="Unassembled WGS sequence"/>
</dbReference>
<sequence length="125" mass="14547">MKINLRYLVSFIILFLVESFIAIAVKNVFIRAYIGDVLVIILMYTLIKTFISKPIKLLPIYLFVFASFIEVLQYFNIVEVLQLQNNKIVATIIGNTFDIKDILCYLIGAVILLIWDKIISMKFKY</sequence>
<accession>A0A6I1MR95</accession>
<feature type="transmembrane region" description="Helical" evidence="1">
    <location>
        <begin position="30"/>
        <end position="47"/>
    </location>
</feature>
<dbReference type="Pfam" id="PF10990">
    <property type="entry name" value="DUF2809"/>
    <property type="match status" value="1"/>
</dbReference>
<keyword evidence="1" id="KW-1133">Transmembrane helix</keyword>
<name>A0A6I1MR95_9CLOT</name>
<organism evidence="2 3">
    <name type="scientific">Clostridium tarantellae</name>
    <dbReference type="NCBI Taxonomy" id="39493"/>
    <lineage>
        <taxon>Bacteria</taxon>
        <taxon>Bacillati</taxon>
        <taxon>Bacillota</taxon>
        <taxon>Clostridia</taxon>
        <taxon>Eubacteriales</taxon>
        <taxon>Clostridiaceae</taxon>
        <taxon>Clostridium</taxon>
    </lineage>
</organism>
<feature type="transmembrane region" description="Helical" evidence="1">
    <location>
        <begin position="97"/>
        <end position="115"/>
    </location>
</feature>
<dbReference type="EMBL" id="WHJC01000586">
    <property type="protein sequence ID" value="MPQ45313.1"/>
    <property type="molecule type" value="Genomic_DNA"/>
</dbReference>
<dbReference type="OrthoDB" id="5360192at2"/>
<proteinExistence type="predicted"/>
<feature type="transmembrane region" description="Helical" evidence="1">
    <location>
        <begin position="7"/>
        <end position="24"/>
    </location>
</feature>
<feature type="transmembrane region" description="Helical" evidence="1">
    <location>
        <begin position="59"/>
        <end position="77"/>
    </location>
</feature>
<protein>
    <submittedName>
        <fullName evidence="2">DUF2809 domain-containing protein</fullName>
    </submittedName>
</protein>
<keyword evidence="3" id="KW-1185">Reference proteome</keyword>
<keyword evidence="1" id="KW-0812">Transmembrane</keyword>
<evidence type="ECO:0000313" key="3">
    <source>
        <dbReference type="Proteomes" id="UP000430345"/>
    </source>
</evidence>
<reference evidence="2 3" key="1">
    <citation type="submission" date="2019-10" db="EMBL/GenBank/DDBJ databases">
        <title>The Genome Sequence of Clostridium tarantellae Isolated from Fish Brain.</title>
        <authorList>
            <person name="Bano L."/>
            <person name="Kiel M."/>
            <person name="Sales G."/>
            <person name="Doxey A.C."/>
            <person name="Mansfield M.J."/>
            <person name="Schiavone M."/>
            <person name="Rossetto O."/>
            <person name="Pirazzini M."/>
            <person name="Dobrindt U."/>
            <person name="Montecucco C."/>
        </authorList>
    </citation>
    <scope>NUCLEOTIDE SEQUENCE [LARGE SCALE GENOMIC DNA]</scope>
    <source>
        <strain evidence="2 3">DSM 3997</strain>
    </source>
</reference>
<comment type="caution">
    <text evidence="2">The sequence shown here is derived from an EMBL/GenBank/DDBJ whole genome shotgun (WGS) entry which is preliminary data.</text>
</comment>
<dbReference type="RefSeq" id="WP_152892480.1">
    <property type="nucleotide sequence ID" value="NZ_WHJC01000586.1"/>
</dbReference>
<dbReference type="AlphaFoldDB" id="A0A6I1MR95"/>
<keyword evidence="1" id="KW-0472">Membrane</keyword>
<evidence type="ECO:0000313" key="2">
    <source>
        <dbReference type="EMBL" id="MPQ45313.1"/>
    </source>
</evidence>
<dbReference type="InterPro" id="IPR021257">
    <property type="entry name" value="DUF2809"/>
</dbReference>